<keyword evidence="9 16" id="KW-1015">Disulfide bond</keyword>
<comment type="subunit">
    <text evidence="12">Interacts with CD320 (via LDL-receptor class A domains).</text>
</comment>
<evidence type="ECO:0000256" key="14">
    <source>
        <dbReference type="ARBA" id="ARBA00041463"/>
    </source>
</evidence>
<evidence type="ECO:0000256" key="10">
    <source>
        <dbReference type="ARBA" id="ARBA00023285"/>
    </source>
</evidence>
<evidence type="ECO:0000256" key="11">
    <source>
        <dbReference type="ARBA" id="ARBA00037184"/>
    </source>
</evidence>
<evidence type="ECO:0000256" key="8">
    <source>
        <dbReference type="ARBA" id="ARBA00023065"/>
    </source>
</evidence>
<evidence type="ECO:0000256" key="15">
    <source>
        <dbReference type="PIRSR" id="PIRSR602157-1"/>
    </source>
</evidence>
<feature type="binding site" evidence="15">
    <location>
        <begin position="140"/>
        <end position="144"/>
    </location>
    <ligand>
        <name>cyanocob(III)alamin</name>
        <dbReference type="ChEBI" id="CHEBI:17439"/>
    </ligand>
</feature>
<feature type="binding site" evidence="15">
    <location>
        <position position="274"/>
    </location>
    <ligand>
        <name>cyanocob(III)alamin</name>
        <dbReference type="ChEBI" id="CHEBI:17439"/>
    </ligand>
</feature>
<dbReference type="PANTHER" id="PTHR10559:SF14">
    <property type="entry name" value="TRANSCOBALAMIN-2"/>
    <property type="match status" value="1"/>
</dbReference>
<keyword evidence="19" id="KW-1185">Reference proteome</keyword>
<evidence type="ECO:0000256" key="1">
    <source>
        <dbReference type="ARBA" id="ARBA00004613"/>
    </source>
</evidence>
<name>F7AW49_ORNAN</name>
<reference evidence="18" key="2">
    <citation type="submission" date="2025-08" db="UniProtKB">
        <authorList>
            <consortium name="Ensembl"/>
        </authorList>
    </citation>
    <scope>IDENTIFICATION</scope>
    <source>
        <strain evidence="18">Glennie</strain>
    </source>
</reference>
<dbReference type="AlphaFoldDB" id="F7AW49"/>
<dbReference type="InParanoid" id="F7AW49"/>
<dbReference type="GO" id="GO:0006824">
    <property type="term" value="P:cobalt ion transport"/>
    <property type="evidence" value="ECO:0007669"/>
    <property type="project" value="UniProtKB-KW"/>
</dbReference>
<reference evidence="18 19" key="1">
    <citation type="journal article" date="2008" name="Nature">
        <title>Genome analysis of the platypus reveals unique signatures of evolution.</title>
        <authorList>
            <person name="Warren W.C."/>
            <person name="Hillier L.W."/>
            <person name="Marshall Graves J.A."/>
            <person name="Birney E."/>
            <person name="Ponting C.P."/>
            <person name="Grutzner F."/>
            <person name="Belov K."/>
            <person name="Miller W."/>
            <person name="Clarke L."/>
            <person name="Chinwalla A.T."/>
            <person name="Yang S.P."/>
            <person name="Heger A."/>
            <person name="Locke D.P."/>
            <person name="Miethke P."/>
            <person name="Waters P.D."/>
            <person name="Veyrunes F."/>
            <person name="Fulton L."/>
            <person name="Fulton B."/>
            <person name="Graves T."/>
            <person name="Wallis J."/>
            <person name="Puente X.S."/>
            <person name="Lopez-Otin C."/>
            <person name="Ordonez G.R."/>
            <person name="Eichler E.E."/>
            <person name="Chen L."/>
            <person name="Cheng Z."/>
            <person name="Deakin J.E."/>
            <person name="Alsop A."/>
            <person name="Thompson K."/>
            <person name="Kirby P."/>
            <person name="Papenfuss A.T."/>
            <person name="Wakefield M.J."/>
            <person name="Olender T."/>
            <person name="Lancet D."/>
            <person name="Huttley G.A."/>
            <person name="Smit A.F."/>
            <person name="Pask A."/>
            <person name="Temple-Smith P."/>
            <person name="Batzer M.A."/>
            <person name="Walker J.A."/>
            <person name="Konkel M.K."/>
            <person name="Harris R.S."/>
            <person name="Whittington C.M."/>
            <person name="Wong E.S."/>
            <person name="Gemmell N.J."/>
            <person name="Buschiazzo E."/>
            <person name="Vargas Jentzsch I.M."/>
            <person name="Merkel A."/>
            <person name="Schmitz J."/>
            <person name="Zemann A."/>
            <person name="Churakov G."/>
            <person name="Kriegs J.O."/>
            <person name="Brosius J."/>
            <person name="Murchison E.P."/>
            <person name="Sachidanandam R."/>
            <person name="Smith C."/>
            <person name="Hannon G.J."/>
            <person name="Tsend-Ayush E."/>
            <person name="McMillan D."/>
            <person name="Attenborough R."/>
            <person name="Rens W."/>
            <person name="Ferguson-Smith M."/>
            <person name="Lefevre C.M."/>
            <person name="Sharp J.A."/>
            <person name="Nicholas K.R."/>
            <person name="Ray D.A."/>
            <person name="Kube M."/>
            <person name="Reinhardt R."/>
            <person name="Pringle T.H."/>
            <person name="Taylor J."/>
            <person name="Jones R.C."/>
            <person name="Nixon B."/>
            <person name="Dacheux J.L."/>
            <person name="Niwa H."/>
            <person name="Sekita Y."/>
            <person name="Huang X."/>
            <person name="Stark A."/>
            <person name="Kheradpour P."/>
            <person name="Kellis M."/>
            <person name="Flicek P."/>
            <person name="Chen Y."/>
            <person name="Webber C."/>
            <person name="Hardison R."/>
            <person name="Nelson J."/>
            <person name="Hallsworth-Pepin K."/>
            <person name="Delehaunty K."/>
            <person name="Markovic C."/>
            <person name="Minx P."/>
            <person name="Feng Y."/>
            <person name="Kremitzki C."/>
            <person name="Mitreva M."/>
            <person name="Glasscock J."/>
            <person name="Wylie T."/>
            <person name="Wohldmann P."/>
            <person name="Thiru P."/>
            <person name="Nhan M.N."/>
            <person name="Pohl C.S."/>
            <person name="Smith S.M."/>
            <person name="Hou S."/>
            <person name="Nefedov M."/>
            <person name="de Jong P.J."/>
            <person name="Renfree M.B."/>
            <person name="Mardis E.R."/>
            <person name="Wilson R.K."/>
        </authorList>
    </citation>
    <scope>NUCLEOTIDE SEQUENCE [LARGE SCALE GENOMIC DNA]</scope>
    <source>
        <strain evidence="18 19">Glennie</strain>
    </source>
</reference>
<dbReference type="InterPro" id="IPR051588">
    <property type="entry name" value="Cobalamin_Transport"/>
</dbReference>
<feature type="binding site" evidence="15">
    <location>
        <position position="179"/>
    </location>
    <ligand>
        <name>cyanocob(III)alamin</name>
        <dbReference type="ChEBI" id="CHEBI:17439"/>
    </ligand>
</feature>
<evidence type="ECO:0000313" key="18">
    <source>
        <dbReference type="Ensembl" id="ENSOANP00000018305.2"/>
    </source>
</evidence>
<keyword evidence="7" id="KW-0732">Signal</keyword>
<protein>
    <recommendedName>
        <fullName evidence="13">Transcobalamin-2</fullName>
    </recommendedName>
    <alternativeName>
        <fullName evidence="14">Transcobalamin II</fullName>
    </alternativeName>
</protein>
<dbReference type="Ensembl" id="ENSOANT00000018308.3">
    <property type="protein sequence ID" value="ENSOANP00000018305.2"/>
    <property type="gene ID" value="ENSOANG00000011553.4"/>
</dbReference>
<dbReference type="InterPro" id="IPR002157">
    <property type="entry name" value="Cbl-bd_prot"/>
</dbReference>
<keyword evidence="8" id="KW-0406">Ion transport</keyword>
<evidence type="ECO:0000313" key="19">
    <source>
        <dbReference type="Proteomes" id="UP000002279"/>
    </source>
</evidence>
<dbReference type="Bgee" id="ENSOANG00000011553">
    <property type="expression patterns" value="Expressed in adult mammalian kidney and 8 other cell types or tissues"/>
</dbReference>
<evidence type="ECO:0000256" key="7">
    <source>
        <dbReference type="ARBA" id="ARBA00022729"/>
    </source>
</evidence>
<evidence type="ECO:0000256" key="4">
    <source>
        <dbReference type="ARBA" id="ARBA00022448"/>
    </source>
</evidence>
<dbReference type="GO" id="GO:0005615">
    <property type="term" value="C:extracellular space"/>
    <property type="evidence" value="ECO:0000318"/>
    <property type="project" value="GO_Central"/>
</dbReference>
<evidence type="ECO:0000256" key="5">
    <source>
        <dbReference type="ARBA" id="ARBA00022525"/>
    </source>
</evidence>
<dbReference type="GO" id="GO:0015889">
    <property type="term" value="P:cobalamin transport"/>
    <property type="evidence" value="ECO:0000318"/>
    <property type="project" value="GO_Central"/>
</dbReference>
<evidence type="ECO:0000256" key="13">
    <source>
        <dbReference type="ARBA" id="ARBA00040958"/>
    </source>
</evidence>
<dbReference type="GeneTree" id="ENSGT00530000063370"/>
<keyword evidence="5" id="KW-0964">Secreted</keyword>
<feature type="binding site" evidence="15">
    <location>
        <position position="227"/>
    </location>
    <ligand>
        <name>cyanocob(III)alamin</name>
        <dbReference type="ChEBI" id="CHEBI:17439"/>
    </ligand>
</feature>
<keyword evidence="17" id="KW-1133">Transmembrane helix</keyword>
<dbReference type="FunCoup" id="F7AW49">
    <property type="interactions" value="107"/>
</dbReference>
<proteinExistence type="inferred from homology"/>
<evidence type="ECO:0000256" key="3">
    <source>
        <dbReference type="ARBA" id="ARBA00022426"/>
    </source>
</evidence>
<comment type="similarity">
    <text evidence="2">Belongs to the eukaryotic cobalamin transport proteins family.</text>
</comment>
<keyword evidence="10 15" id="KW-0170">Cobalt</keyword>
<dbReference type="Gene3D" id="2.170.130.30">
    <property type="match status" value="1"/>
</dbReference>
<evidence type="ECO:0000256" key="12">
    <source>
        <dbReference type="ARBA" id="ARBA00038518"/>
    </source>
</evidence>
<accession>F7AW49</accession>
<keyword evidence="17" id="KW-0812">Transmembrane</keyword>
<evidence type="ECO:0000256" key="16">
    <source>
        <dbReference type="PIRSR" id="PIRSR602157-2"/>
    </source>
</evidence>
<sequence length="429" mass="48140">PLSTYVYMYIFIILFILLMIHLVDLWDRQLLTWLDSHSPAQLNPSIYVGFFLSQPHHRHADKEALYLEKSNWLCDLGLSFSVFAADGQKPNIGQLALYFLALRAGCVPISKNKGNTLVTQLKGHLEEAQKPHLHKNCFRTNYYQYSLGVLALCVHGKVVPDHVVEQLLCEVEHCQHSVDTVAVMGLAFICLKGANLNPNLDPKMEDATQQVVKKILQAQTPEGHFGNLYSSPLALQVLMAAEAKDEESACERAGIALMRSLRNGDFQNPVTLSQLLPVLHHKTYLDLIPFDCSKEKAHRNSLWVLFLSPARTCWSVTMKVHLKIKNDLREPKMFASRHRHSFTVTVPSGAYLEDVLKKAQELGKLTYETQHTLSGPFLTTVEGVKAEDREYWQLLSASGPGQNQGVTPLLQGESKECSAHSKCSVNTIN</sequence>
<organism evidence="18 19">
    <name type="scientific">Ornithorhynchus anatinus</name>
    <name type="common">Duckbill platypus</name>
    <dbReference type="NCBI Taxonomy" id="9258"/>
    <lineage>
        <taxon>Eukaryota</taxon>
        <taxon>Metazoa</taxon>
        <taxon>Chordata</taxon>
        <taxon>Craniata</taxon>
        <taxon>Vertebrata</taxon>
        <taxon>Euteleostomi</taxon>
        <taxon>Mammalia</taxon>
        <taxon>Monotremata</taxon>
        <taxon>Ornithorhynchidae</taxon>
        <taxon>Ornithorhynchus</taxon>
    </lineage>
</organism>
<keyword evidence="17" id="KW-0472">Membrane</keyword>
<dbReference type="HOGENOM" id="CLU_052188_1_0_1"/>
<comment type="subcellular location">
    <subcellularLocation>
        <location evidence="1">Secreted</location>
    </subcellularLocation>
</comment>
<dbReference type="Gene3D" id="1.50.10.20">
    <property type="match status" value="1"/>
</dbReference>
<dbReference type="GO" id="GO:0031419">
    <property type="term" value="F:cobalamin binding"/>
    <property type="evidence" value="ECO:0000318"/>
    <property type="project" value="GO_Central"/>
</dbReference>
<keyword evidence="6" id="KW-0479">Metal-binding</keyword>
<keyword evidence="4" id="KW-0813">Transport</keyword>
<dbReference type="Pfam" id="PF01122">
    <property type="entry name" value="Cobalamin_bind"/>
    <property type="match status" value="1"/>
</dbReference>
<dbReference type="Proteomes" id="UP000002279">
    <property type="component" value="Chromosome 2"/>
</dbReference>
<evidence type="ECO:0000256" key="17">
    <source>
        <dbReference type="SAM" id="Phobius"/>
    </source>
</evidence>
<dbReference type="GO" id="GO:0046872">
    <property type="term" value="F:metal ion binding"/>
    <property type="evidence" value="ECO:0007669"/>
    <property type="project" value="UniProtKB-KW"/>
</dbReference>
<keyword evidence="3" id="KW-0171">Cobalt transport</keyword>
<reference evidence="18" key="3">
    <citation type="submission" date="2025-09" db="UniProtKB">
        <authorList>
            <consortium name="Ensembl"/>
        </authorList>
    </citation>
    <scope>IDENTIFICATION</scope>
    <source>
        <strain evidence="18">Glennie</strain>
    </source>
</reference>
<evidence type="ECO:0000256" key="6">
    <source>
        <dbReference type="ARBA" id="ARBA00022723"/>
    </source>
</evidence>
<dbReference type="OMA" id="QCVKDSG"/>
<comment type="function">
    <text evidence="11">Primary vitamin B12-binding and transport protein. Delivers cobalamin to cells.</text>
</comment>
<feature type="transmembrane region" description="Helical" evidence="17">
    <location>
        <begin position="6"/>
        <end position="26"/>
    </location>
</feature>
<dbReference type="SUPFAM" id="SSF48239">
    <property type="entry name" value="Terpenoid cyclases/Protein prenyltransferases"/>
    <property type="match status" value="1"/>
</dbReference>
<feature type="disulfide bond" evidence="16">
    <location>
        <begin position="153"/>
        <end position="190"/>
    </location>
</feature>
<dbReference type="PANTHER" id="PTHR10559">
    <property type="entry name" value="TRANSCOBALAMIN-1/GASTRIC INTRINSIC FACTOR"/>
    <property type="match status" value="1"/>
</dbReference>
<feature type="binding site" evidence="15">
    <location>
        <begin position="392"/>
        <end position="394"/>
    </location>
    <ligand>
        <name>cyanocob(III)alamin</name>
        <dbReference type="ChEBI" id="CHEBI:17439"/>
    </ligand>
</feature>
<dbReference type="InterPro" id="IPR008930">
    <property type="entry name" value="Terpenoid_cyclase/PrenylTrfase"/>
</dbReference>
<evidence type="ECO:0000256" key="9">
    <source>
        <dbReference type="ARBA" id="ARBA00023157"/>
    </source>
</evidence>
<evidence type="ECO:0000256" key="2">
    <source>
        <dbReference type="ARBA" id="ARBA00006449"/>
    </source>
</evidence>